<evidence type="ECO:0000313" key="8">
    <source>
        <dbReference type="EMBL" id="ANP46688.1"/>
    </source>
</evidence>
<dbReference type="Proteomes" id="UP000092498">
    <property type="component" value="Chromosome"/>
</dbReference>
<dbReference type="OrthoDB" id="9785233at2"/>
<dbReference type="Pfam" id="PF13860">
    <property type="entry name" value="FlgD_ig"/>
    <property type="match status" value="1"/>
</dbReference>
<dbReference type="GO" id="GO:0044781">
    <property type="term" value="P:bacterial-type flagellum organization"/>
    <property type="evidence" value="ECO:0007669"/>
    <property type="project" value="UniProtKB-UniRule"/>
</dbReference>
<dbReference type="InterPro" id="IPR025965">
    <property type="entry name" value="FlgD/Vpr_Ig-like"/>
</dbReference>
<feature type="region of interest" description="Disordered" evidence="6">
    <location>
        <begin position="1"/>
        <end position="22"/>
    </location>
</feature>
<dbReference type="Pfam" id="PF03963">
    <property type="entry name" value="FlgD"/>
    <property type="match status" value="1"/>
</dbReference>
<accession>A0A1B1AJE8</accession>
<reference evidence="8 9" key="1">
    <citation type="submission" date="2015-11" db="EMBL/GenBank/DDBJ databases">
        <title>Whole-Genome Sequence of Candidatus Oderbacter manganicum from the National Park Lower Oder Valley, Germany.</title>
        <authorList>
            <person name="Braun B."/>
            <person name="Liere K."/>
            <person name="Szewzyk U."/>
        </authorList>
    </citation>
    <scope>NUCLEOTIDE SEQUENCE [LARGE SCALE GENOMIC DNA]</scope>
    <source>
        <strain evidence="8 9">OTSz_A_272</strain>
    </source>
</reference>
<evidence type="ECO:0000259" key="7">
    <source>
        <dbReference type="Pfam" id="PF13860"/>
    </source>
</evidence>
<comment type="function">
    <text evidence="4 5">Required for flagellar hook formation. May act as a scaffolding protein.</text>
</comment>
<dbReference type="Gene3D" id="2.60.40.4070">
    <property type="match status" value="1"/>
</dbReference>
<dbReference type="InParanoid" id="A0A1B1AJE8"/>
<sequence>MVDFSGINAGATTTQTDSASSRTRLSDNYDTFLVLLTAQLQNQDPLAPMDSTQFTQQLVQFSQVEQQIRTNEQLEGLAGQYNAAAAGAALSYLGKDAIISADETYLAGGEANWAYRLPEAATSMTISVKDMQGRTVYETNNAARGGGEHLFAWDGARTDGSTAADGVYQIVISAQNASGTAITPTVSVRETIMGVDFTGDSPVVITPAGTRELASIRSVLNNG</sequence>
<dbReference type="Gene3D" id="2.30.30.910">
    <property type="match status" value="1"/>
</dbReference>
<feature type="domain" description="FlgD/Vpr Ig-like" evidence="7">
    <location>
        <begin position="108"/>
        <end position="177"/>
    </location>
</feature>
<dbReference type="AlphaFoldDB" id="A0A1B1AJE8"/>
<organism evidence="8 9">
    <name type="scientific">Candidatus Viadribacter manganicus</name>
    <dbReference type="NCBI Taxonomy" id="1759059"/>
    <lineage>
        <taxon>Bacteria</taxon>
        <taxon>Pseudomonadati</taxon>
        <taxon>Pseudomonadota</taxon>
        <taxon>Alphaproteobacteria</taxon>
        <taxon>Hyphomonadales</taxon>
        <taxon>Hyphomonadaceae</taxon>
        <taxon>Candidatus Viadribacter</taxon>
    </lineage>
</organism>
<dbReference type="EMBL" id="CP013244">
    <property type="protein sequence ID" value="ANP46688.1"/>
    <property type="molecule type" value="Genomic_DNA"/>
</dbReference>
<dbReference type="FunCoup" id="A0A1B1AJE8">
    <property type="interactions" value="121"/>
</dbReference>
<keyword evidence="3 5" id="KW-1005">Bacterial flagellum biogenesis</keyword>
<proteinExistence type="inferred from homology"/>
<evidence type="ECO:0000256" key="5">
    <source>
        <dbReference type="RuleBase" id="RU362076"/>
    </source>
</evidence>
<dbReference type="RefSeq" id="WP_066772032.1">
    <property type="nucleotide sequence ID" value="NZ_CP013244.1"/>
</dbReference>
<evidence type="ECO:0000256" key="1">
    <source>
        <dbReference type="ARBA" id="ARBA00010577"/>
    </source>
</evidence>
<dbReference type="KEGG" id="cbot:ATE48_12565"/>
<evidence type="ECO:0000313" key="9">
    <source>
        <dbReference type="Proteomes" id="UP000092498"/>
    </source>
</evidence>
<gene>
    <name evidence="8" type="ORF">ATE48_12565</name>
</gene>
<dbReference type="STRING" id="1759059.ATE48_12565"/>
<dbReference type="InterPro" id="IPR005648">
    <property type="entry name" value="FlgD"/>
</dbReference>
<feature type="compositionally biased region" description="Polar residues" evidence="6">
    <location>
        <begin position="10"/>
        <end position="22"/>
    </location>
</feature>
<evidence type="ECO:0000256" key="4">
    <source>
        <dbReference type="ARBA" id="ARBA00024746"/>
    </source>
</evidence>
<name>A0A1B1AJE8_9PROT</name>
<comment type="similarity">
    <text evidence="1 5">Belongs to the FlgD family.</text>
</comment>
<evidence type="ECO:0000256" key="6">
    <source>
        <dbReference type="SAM" id="MobiDB-lite"/>
    </source>
</evidence>
<evidence type="ECO:0000256" key="2">
    <source>
        <dbReference type="ARBA" id="ARBA00016013"/>
    </source>
</evidence>
<evidence type="ECO:0000256" key="3">
    <source>
        <dbReference type="ARBA" id="ARBA00022795"/>
    </source>
</evidence>
<keyword evidence="9" id="KW-1185">Reference proteome</keyword>
<protein>
    <recommendedName>
        <fullName evidence="2 5">Basal-body rod modification protein FlgD</fullName>
    </recommendedName>
</protein>